<feature type="region of interest" description="Disordered" evidence="4">
    <location>
        <begin position="715"/>
        <end position="861"/>
    </location>
</feature>
<evidence type="ECO:0000259" key="6">
    <source>
        <dbReference type="PROSITE" id="PS50214"/>
    </source>
</evidence>
<feature type="region of interest" description="Disordered" evidence="4">
    <location>
        <begin position="667"/>
        <end position="701"/>
    </location>
</feature>
<dbReference type="Pfam" id="PF00200">
    <property type="entry name" value="Disintegrin"/>
    <property type="match status" value="1"/>
</dbReference>
<keyword evidence="5" id="KW-0732">Signal</keyword>
<protein>
    <recommendedName>
        <fullName evidence="3">Disintegrin and metalloproteinase domain-containing protein B</fullName>
    </recommendedName>
</protein>
<feature type="compositionally biased region" description="Pro residues" evidence="4">
    <location>
        <begin position="782"/>
        <end position="805"/>
    </location>
</feature>
<evidence type="ECO:0000256" key="3">
    <source>
        <dbReference type="ARBA" id="ARBA00074021"/>
    </source>
</evidence>
<dbReference type="OrthoDB" id="5951731at2759"/>
<evidence type="ECO:0000256" key="1">
    <source>
        <dbReference type="ARBA" id="ARBA00023157"/>
    </source>
</evidence>
<feature type="compositionally biased region" description="Polar residues" evidence="4">
    <location>
        <begin position="505"/>
        <end position="515"/>
    </location>
</feature>
<feature type="compositionally biased region" description="Pro residues" evidence="4">
    <location>
        <begin position="546"/>
        <end position="563"/>
    </location>
</feature>
<feature type="signal peptide" evidence="5">
    <location>
        <begin position="1"/>
        <end position="26"/>
    </location>
</feature>
<evidence type="ECO:0000256" key="2">
    <source>
        <dbReference type="ARBA" id="ARBA00056552"/>
    </source>
</evidence>
<feature type="compositionally biased region" description="Low complexity" evidence="4">
    <location>
        <begin position="437"/>
        <end position="462"/>
    </location>
</feature>
<feature type="region of interest" description="Disordered" evidence="4">
    <location>
        <begin position="383"/>
        <end position="515"/>
    </location>
</feature>
<evidence type="ECO:0000313" key="8">
    <source>
        <dbReference type="Proteomes" id="UP000807716"/>
    </source>
</evidence>
<comment type="caution">
    <text evidence="7">The sequence shown here is derived from an EMBL/GenBank/DDBJ whole genome shotgun (WGS) entry which is preliminary data.</text>
</comment>
<feature type="compositionally biased region" description="Basic and acidic residues" evidence="4">
    <location>
        <begin position="53"/>
        <end position="71"/>
    </location>
</feature>
<feature type="region of interest" description="Disordered" evidence="4">
    <location>
        <begin position="42"/>
        <end position="84"/>
    </location>
</feature>
<dbReference type="PANTHER" id="PTHR11905">
    <property type="entry name" value="ADAM A DISINTEGRIN AND METALLOPROTEASE DOMAIN"/>
    <property type="match status" value="1"/>
</dbReference>
<evidence type="ECO:0000256" key="5">
    <source>
        <dbReference type="SAM" id="SignalP"/>
    </source>
</evidence>
<feature type="chain" id="PRO_5040279875" description="Disintegrin and metalloproteinase domain-containing protein B" evidence="5">
    <location>
        <begin position="27"/>
        <end position="861"/>
    </location>
</feature>
<dbReference type="Proteomes" id="UP000807716">
    <property type="component" value="Unassembled WGS sequence"/>
</dbReference>
<dbReference type="Gene3D" id="4.10.70.10">
    <property type="entry name" value="Disintegrin domain"/>
    <property type="match status" value="1"/>
</dbReference>
<name>A0A9P6UBK0_9FUNG</name>
<feature type="compositionally biased region" description="Low complexity" evidence="4">
    <location>
        <begin position="716"/>
        <end position="741"/>
    </location>
</feature>
<organism evidence="7 8">
    <name type="scientific">Actinomortierella ambigua</name>
    <dbReference type="NCBI Taxonomy" id="1343610"/>
    <lineage>
        <taxon>Eukaryota</taxon>
        <taxon>Fungi</taxon>
        <taxon>Fungi incertae sedis</taxon>
        <taxon>Mucoromycota</taxon>
        <taxon>Mortierellomycotina</taxon>
        <taxon>Mortierellomycetes</taxon>
        <taxon>Mortierellales</taxon>
        <taxon>Mortierellaceae</taxon>
        <taxon>Actinomortierella</taxon>
    </lineage>
</organism>
<dbReference type="AlphaFoldDB" id="A0A9P6UBK0"/>
<dbReference type="PANTHER" id="PTHR11905:SF159">
    <property type="entry name" value="ADAM METALLOPROTEASE"/>
    <property type="match status" value="1"/>
</dbReference>
<accession>A0A9P6UBK0</accession>
<dbReference type="PROSITE" id="PS50214">
    <property type="entry name" value="DISINTEGRIN_2"/>
    <property type="match status" value="1"/>
</dbReference>
<evidence type="ECO:0000256" key="4">
    <source>
        <dbReference type="SAM" id="MobiDB-lite"/>
    </source>
</evidence>
<dbReference type="FunFam" id="4.10.70.10:FF:000003">
    <property type="entry name" value="Disintegrin and metalloproteinase domain-containing protein 17"/>
    <property type="match status" value="1"/>
</dbReference>
<keyword evidence="1" id="KW-1015">Disulfide bond</keyword>
<feature type="compositionally biased region" description="Low complexity" evidence="4">
    <location>
        <begin position="806"/>
        <end position="823"/>
    </location>
</feature>
<feature type="compositionally biased region" description="Acidic residues" evidence="4">
    <location>
        <begin position="582"/>
        <end position="591"/>
    </location>
</feature>
<evidence type="ECO:0000313" key="7">
    <source>
        <dbReference type="EMBL" id="KAG0267671.1"/>
    </source>
</evidence>
<feature type="compositionally biased region" description="Low complexity" evidence="4">
    <location>
        <begin position="73"/>
        <end position="84"/>
    </location>
</feature>
<gene>
    <name evidence="7" type="ORF">DFQ27_008451</name>
</gene>
<feature type="region of interest" description="Disordered" evidence="4">
    <location>
        <begin position="534"/>
        <end position="648"/>
    </location>
</feature>
<dbReference type="EMBL" id="JAAAJB010000071">
    <property type="protein sequence ID" value="KAG0267671.1"/>
    <property type="molecule type" value="Genomic_DNA"/>
</dbReference>
<sequence>MKTRSQWLGFWVVSLTLMMCITRSSAAMRSMNEVHVVRRADAHETAAHPPSRVAKDSVGEPVKKVAEDPHPKAPAAAGSTTSTSAASAAAPATSACGNGIVDKGEECDCGTDANCAKDPCCDRKTCKLTPGSMCSNSQSCCDKCRLRPSTFVCRGATPTCSLVQTCTGLNPTCPSARNTCHENESRMPATPLTGVPVQNEEEVAKDQAPENAALERDPQCRAQSTATETFSGACPEASGLCHMYCLRGVSPSGSGNSSSTEPRSSLAGVFVLCCAGILGYRRWQHKRTDGYYYGGRRKKEKERKVDIFPMVQTSNGKSRPRSNVRIGLDPMEPREYYDHLSFRHQDAMPSGSRPPKYAPDALKSDRELREELEADGELGWIVSGGGERRGSHGIIQQHHHQQAISPPRPSLHASPLPLPSHVPLIPTRPGPTDPLQGPSTSRTPPRSSGSSSTSNSNTKSSNGSGGSSGSGSGGSNVAGPSPASFKGKEAVYTPPPLPPADVRSGGSTAKRQSVSPYADEAMFVLPPASPPVQVVISTGRKNSHPNIPPAPTALLPPAPPTITAPPTLAGLHIPRPGLHDDGDNDDDDDEPSLLQLNSSSLMVDESSRRQDRTSVSSFFSALQLEPDPSSSTPLTPTSPTFSGGGGGINAVPLSPATALAIHLVTGPNGSSSSVPKHHPMSSTSSLSSQSTVSMDEHSDSTISISEPVAISLTAASPSPSFSSSNTGSTSYSSSSSYFSSGAHGATAKASPPPKVVQGFTKPYQTTEYVIPTPVARKKAPSVTPPKVTPYPASPAPTMPPPPPPTSSSSPSVSGSSAAVATRTPRQPYQKSSSMRRHPHEQPQPATAKELANDLGFELVDP</sequence>
<feature type="compositionally biased region" description="Gly residues" evidence="4">
    <location>
        <begin position="463"/>
        <end position="476"/>
    </location>
</feature>
<comment type="function">
    <text evidence="2">Probable zinc protease.</text>
</comment>
<feature type="compositionally biased region" description="Pro residues" evidence="4">
    <location>
        <begin position="416"/>
        <end position="432"/>
    </location>
</feature>
<proteinExistence type="predicted"/>
<dbReference type="SUPFAM" id="SSF57552">
    <property type="entry name" value="Blood coagulation inhibitor (disintegrin)"/>
    <property type="match status" value="1"/>
</dbReference>
<dbReference type="InterPro" id="IPR036436">
    <property type="entry name" value="Disintegrin_dom_sf"/>
</dbReference>
<dbReference type="InterPro" id="IPR001762">
    <property type="entry name" value="Disintegrin_dom"/>
</dbReference>
<feature type="compositionally biased region" description="Low complexity" evidence="4">
    <location>
        <begin position="626"/>
        <end position="641"/>
    </location>
</feature>
<reference evidence="7" key="1">
    <citation type="journal article" date="2020" name="Fungal Divers.">
        <title>Resolving the Mortierellaceae phylogeny through synthesis of multi-gene phylogenetics and phylogenomics.</title>
        <authorList>
            <person name="Vandepol N."/>
            <person name="Liber J."/>
            <person name="Desiro A."/>
            <person name="Na H."/>
            <person name="Kennedy M."/>
            <person name="Barry K."/>
            <person name="Grigoriev I.V."/>
            <person name="Miller A.N."/>
            <person name="O'Donnell K."/>
            <person name="Stajich J.E."/>
            <person name="Bonito G."/>
        </authorList>
    </citation>
    <scope>NUCLEOTIDE SEQUENCE</scope>
    <source>
        <strain evidence="7">BC1065</strain>
    </source>
</reference>
<feature type="compositionally biased region" description="Low complexity" evidence="4">
    <location>
        <begin position="681"/>
        <end position="693"/>
    </location>
</feature>
<feature type="domain" description="Disintegrin" evidence="6">
    <location>
        <begin position="93"/>
        <end position="183"/>
    </location>
</feature>
<dbReference type="SMART" id="SM00050">
    <property type="entry name" value="DISIN"/>
    <property type="match status" value="1"/>
</dbReference>
<keyword evidence="8" id="KW-1185">Reference proteome</keyword>